<protein>
    <recommendedName>
        <fullName evidence="2">Ig-like domain-containing protein</fullName>
    </recommendedName>
</protein>
<dbReference type="InterPro" id="IPR013098">
    <property type="entry name" value="Ig_I-set"/>
</dbReference>
<reference evidence="3 4" key="1">
    <citation type="submission" date="2020-08" db="EMBL/GenBank/DDBJ databases">
        <title>Aphidius gifuensis genome sequencing and assembly.</title>
        <authorList>
            <person name="Du Z."/>
        </authorList>
    </citation>
    <scope>NUCLEOTIDE SEQUENCE [LARGE SCALE GENOMIC DNA]</scope>
    <source>
        <strain evidence="3">YNYX2018</strain>
        <tissue evidence="3">Adults</tissue>
    </source>
</reference>
<dbReference type="InterPro" id="IPR003598">
    <property type="entry name" value="Ig_sub2"/>
</dbReference>
<gene>
    <name evidence="3" type="ORF">HCN44_005006</name>
</gene>
<dbReference type="Pfam" id="PF07679">
    <property type="entry name" value="I-set"/>
    <property type="match status" value="1"/>
</dbReference>
<keyword evidence="1" id="KW-0812">Transmembrane</keyword>
<accession>A0A834XW55</accession>
<dbReference type="InterPro" id="IPR013783">
    <property type="entry name" value="Ig-like_fold"/>
</dbReference>
<dbReference type="SUPFAM" id="SSF48726">
    <property type="entry name" value="Immunoglobulin"/>
    <property type="match status" value="1"/>
</dbReference>
<organism evidence="3 4">
    <name type="scientific">Aphidius gifuensis</name>
    <name type="common">Parasitoid wasp</name>
    <dbReference type="NCBI Taxonomy" id="684658"/>
    <lineage>
        <taxon>Eukaryota</taxon>
        <taxon>Metazoa</taxon>
        <taxon>Ecdysozoa</taxon>
        <taxon>Arthropoda</taxon>
        <taxon>Hexapoda</taxon>
        <taxon>Insecta</taxon>
        <taxon>Pterygota</taxon>
        <taxon>Neoptera</taxon>
        <taxon>Endopterygota</taxon>
        <taxon>Hymenoptera</taxon>
        <taxon>Apocrita</taxon>
        <taxon>Ichneumonoidea</taxon>
        <taxon>Braconidae</taxon>
        <taxon>Aphidiinae</taxon>
        <taxon>Aphidius</taxon>
    </lineage>
</organism>
<dbReference type="OrthoDB" id="6138780at2759"/>
<evidence type="ECO:0000256" key="1">
    <source>
        <dbReference type="SAM" id="Phobius"/>
    </source>
</evidence>
<evidence type="ECO:0000259" key="2">
    <source>
        <dbReference type="PROSITE" id="PS50835"/>
    </source>
</evidence>
<evidence type="ECO:0000313" key="3">
    <source>
        <dbReference type="EMBL" id="KAF7992662.1"/>
    </source>
</evidence>
<dbReference type="PROSITE" id="PS50835">
    <property type="entry name" value="IG_LIKE"/>
    <property type="match status" value="1"/>
</dbReference>
<keyword evidence="1" id="KW-1133">Transmembrane helix</keyword>
<dbReference type="InterPro" id="IPR036179">
    <property type="entry name" value="Ig-like_dom_sf"/>
</dbReference>
<dbReference type="SMART" id="SM00408">
    <property type="entry name" value="IGc2"/>
    <property type="match status" value="1"/>
</dbReference>
<feature type="domain" description="Ig-like" evidence="2">
    <location>
        <begin position="283"/>
        <end position="387"/>
    </location>
</feature>
<dbReference type="Proteomes" id="UP000639338">
    <property type="component" value="Unassembled WGS sequence"/>
</dbReference>
<comment type="caution">
    <text evidence="3">The sequence shown here is derived from an EMBL/GenBank/DDBJ whole genome shotgun (WGS) entry which is preliminary data.</text>
</comment>
<feature type="transmembrane region" description="Helical" evidence="1">
    <location>
        <begin position="187"/>
        <end position="207"/>
    </location>
</feature>
<dbReference type="EMBL" id="JACMRX010000003">
    <property type="protein sequence ID" value="KAF7992662.1"/>
    <property type="molecule type" value="Genomic_DNA"/>
</dbReference>
<keyword evidence="1" id="KW-0472">Membrane</keyword>
<name>A0A834XW55_APHGI</name>
<dbReference type="Gene3D" id="2.60.40.10">
    <property type="entry name" value="Immunoglobulins"/>
    <property type="match status" value="1"/>
</dbReference>
<sequence>MNDRNNEISASVFYSHWLAEIDHSHSTKSFKCTFTVKSAAPSEHIYATIQSMTFQSSPNGGCKDYIKFSEYNRAWSKHKSFCGKHQERKKALSLYQSSKYENFHDSNVIPESKHPSFDAENNELKVEIFISRDNIKKNLQNNLVVTFTPYKKKARLNSKYKINTIYQCDEIENCNGFKCNDENNCGINGFTILFIIMPIFLGIIITVKVYELWKNGKLCCNSNGHGISASESTVNLPNNIFFIEPENRLNILPSPSRLPSYESLFPNQSTVSLNTNENTTSTPTNSTAENLQIDATYNNSLNISTEERAYNIFNDIIMHCLITGIKKPTITWYHNDTEINFLNKNKFILADGSLEIIDLSFKDAGYYKCKGFNEFGKQGLQYNLTVNPISYIKYRWIPSHYYKASPANYKLIKLDTSFQVKNKKKDEYYLGKCDFGILTSALVSFNTKNIYRHYNYNNDDYLECTHYQLLEVYGDYEWKSVINETIPSGAIVEHLLNNESIYIGKIERDNNYSVIINVYKNDTSVYYYPFLSGSAENRRYDNIFKILVVT</sequence>
<keyword evidence="4" id="KW-1185">Reference proteome</keyword>
<dbReference type="InterPro" id="IPR007110">
    <property type="entry name" value="Ig-like_dom"/>
</dbReference>
<proteinExistence type="predicted"/>
<evidence type="ECO:0000313" key="4">
    <source>
        <dbReference type="Proteomes" id="UP000639338"/>
    </source>
</evidence>
<dbReference type="AlphaFoldDB" id="A0A834XW55"/>